<proteinExistence type="predicted"/>
<evidence type="ECO:0000313" key="2">
    <source>
        <dbReference type="EMBL" id="MFC5895906.1"/>
    </source>
</evidence>
<protein>
    <submittedName>
        <fullName evidence="2">DUF5685 family protein</fullName>
    </submittedName>
</protein>
<evidence type="ECO:0000256" key="1">
    <source>
        <dbReference type="SAM" id="MobiDB-lite"/>
    </source>
</evidence>
<feature type="compositionally biased region" description="Low complexity" evidence="1">
    <location>
        <begin position="303"/>
        <end position="313"/>
    </location>
</feature>
<accession>A0ABW1FNC1</accession>
<dbReference type="Proteomes" id="UP001596241">
    <property type="component" value="Unassembled WGS sequence"/>
</dbReference>
<dbReference type="Pfam" id="PF18937">
    <property type="entry name" value="DUF5685"/>
    <property type="match status" value="1"/>
</dbReference>
<name>A0ABW1FNC1_9ACTN</name>
<sequence length="496" mass="50205">MFGIVRPCAHRLTGGLKAEWMAHLCGLCLALRADHGQFARVVTNYDGLIVSVLTDAQRGPAPGGRRTAGPCPLRGMRTASVAKGEGARLAASVSLVLASAKIRDHVADRNGLLRRRPVAAAARKVAAGWDRAGARTGAGLGFDTAVLVDAVDRQIGIERLAGPGTPLTVITEPTETATAAAFAHTAVLAGRPENAAPLAEAGRLFGRLAHLLDAVEDRAADAAEGAWNPLAATGASLPEARRLCDDALHGIRLALGDVAFTDGKLAHVLLVHELRRSVDRAFGTESCGHGAPRLNHPQGTSGPYGNPDAAPGPYGNPNPYGSPAPYGSPNPYGSPAPYGDPNPYGNPAPYGTPGPGGPPPQGAPAGGNPYATGPQHLNGAQRPQPGGGATPPDRYDGGMDGGWGGGHGGGHGGGDGANGGAKMPQPPKPPRGLIAGCFVAVGLCCSCQVCCASSFEGPWSRKKHEGCCHSACDGCSGCGCEDCDCCCDGCCCDCGC</sequence>
<feature type="region of interest" description="Disordered" evidence="1">
    <location>
        <begin position="284"/>
        <end position="425"/>
    </location>
</feature>
<feature type="compositionally biased region" description="Gly residues" evidence="1">
    <location>
        <begin position="398"/>
        <end position="419"/>
    </location>
</feature>
<evidence type="ECO:0000313" key="3">
    <source>
        <dbReference type="Proteomes" id="UP001596241"/>
    </source>
</evidence>
<dbReference type="InterPro" id="IPR043740">
    <property type="entry name" value="DUF5685"/>
</dbReference>
<organism evidence="2 3">
    <name type="scientific">Streptomyces ramulosus</name>
    <dbReference type="NCBI Taxonomy" id="47762"/>
    <lineage>
        <taxon>Bacteria</taxon>
        <taxon>Bacillati</taxon>
        <taxon>Actinomycetota</taxon>
        <taxon>Actinomycetes</taxon>
        <taxon>Kitasatosporales</taxon>
        <taxon>Streptomycetaceae</taxon>
        <taxon>Streptomyces</taxon>
    </lineage>
</organism>
<comment type="caution">
    <text evidence="2">The sequence shown here is derived from an EMBL/GenBank/DDBJ whole genome shotgun (WGS) entry which is preliminary data.</text>
</comment>
<dbReference type="RefSeq" id="WP_345078423.1">
    <property type="nucleotide sequence ID" value="NZ_BAAAWG010000002.1"/>
</dbReference>
<dbReference type="EMBL" id="JBHSPW010000012">
    <property type="protein sequence ID" value="MFC5895906.1"/>
    <property type="molecule type" value="Genomic_DNA"/>
</dbReference>
<gene>
    <name evidence="2" type="ORF">ACFP3M_24235</name>
</gene>
<reference evidence="3" key="1">
    <citation type="journal article" date="2019" name="Int. J. Syst. Evol. Microbiol.">
        <title>The Global Catalogue of Microorganisms (GCM) 10K type strain sequencing project: providing services to taxonomists for standard genome sequencing and annotation.</title>
        <authorList>
            <consortium name="The Broad Institute Genomics Platform"/>
            <consortium name="The Broad Institute Genome Sequencing Center for Infectious Disease"/>
            <person name="Wu L."/>
            <person name="Ma J."/>
        </authorList>
    </citation>
    <scope>NUCLEOTIDE SEQUENCE [LARGE SCALE GENOMIC DNA]</scope>
    <source>
        <strain evidence="3">CGMCC 1.15809</strain>
    </source>
</reference>
<feature type="compositionally biased region" description="Pro residues" evidence="1">
    <location>
        <begin position="314"/>
        <end position="362"/>
    </location>
</feature>
<keyword evidence="3" id="KW-1185">Reference proteome</keyword>